<dbReference type="Gene3D" id="3.30.160.100">
    <property type="entry name" value="Ribosome hibernation promotion factor-like"/>
    <property type="match status" value="1"/>
</dbReference>
<evidence type="ECO:0000313" key="3">
    <source>
        <dbReference type="EMBL" id="RFT16225.1"/>
    </source>
</evidence>
<dbReference type="GO" id="GO:0022627">
    <property type="term" value="C:cytosolic small ribosomal subunit"/>
    <property type="evidence" value="ECO:0007669"/>
    <property type="project" value="TreeGrafter"/>
</dbReference>
<dbReference type="GO" id="GO:0043024">
    <property type="term" value="F:ribosomal small subunit binding"/>
    <property type="evidence" value="ECO:0007669"/>
    <property type="project" value="TreeGrafter"/>
</dbReference>
<dbReference type="EMBL" id="QUAH01000004">
    <property type="protein sequence ID" value="RFT16225.1"/>
    <property type="molecule type" value="Genomic_DNA"/>
</dbReference>
<dbReference type="PANTHER" id="PTHR33231">
    <property type="entry name" value="30S RIBOSOMAL PROTEIN"/>
    <property type="match status" value="1"/>
</dbReference>
<keyword evidence="1" id="KW-0810">Translation regulation</keyword>
<evidence type="ECO:0000259" key="2">
    <source>
        <dbReference type="Pfam" id="PF16321"/>
    </source>
</evidence>
<comment type="caution">
    <text evidence="3">The sequence shown here is derived from an EMBL/GenBank/DDBJ whole genome shotgun (WGS) entry which is preliminary data.</text>
</comment>
<protein>
    <submittedName>
        <fullName evidence="3">Ribosomal subunit interface protein</fullName>
    </submittedName>
</protein>
<name>A0A3E2BN87_9BACT</name>
<dbReference type="InterPro" id="IPR032528">
    <property type="entry name" value="Ribosom_S30AE_C"/>
</dbReference>
<dbReference type="InterPro" id="IPR050574">
    <property type="entry name" value="HPF/YfiA_ribosome-assoc"/>
</dbReference>
<dbReference type="SUPFAM" id="SSF69754">
    <property type="entry name" value="Ribosome binding protein Y (YfiA homologue)"/>
    <property type="match status" value="1"/>
</dbReference>
<gene>
    <name evidence="3" type="ORF">OP8BY_1829</name>
</gene>
<dbReference type="NCBIfam" id="TIGR00741">
    <property type="entry name" value="yfiA"/>
    <property type="match status" value="1"/>
</dbReference>
<dbReference type="Gene3D" id="3.30.505.50">
    <property type="entry name" value="Sigma 54 modulation/S30EA ribosomal protein, C-terminal domain"/>
    <property type="match status" value="1"/>
</dbReference>
<sequence>MIVNFTARRTELTDEIKDYCQKRLERMEKILRDILQIDIILSEQRNRKRVDLQVKRRGEDFVISEETNDIFNSLNQAFDSLEKKIVKERRKMIQRRRRPAGREESLAGLEMVEPAPRLLRLPYFSDKPISVQEALLQLEEGKKEVFLFRKEGSESWAAVFRRKDGKIALVDPEG</sequence>
<evidence type="ECO:0000256" key="1">
    <source>
        <dbReference type="ARBA" id="ARBA00022845"/>
    </source>
</evidence>
<dbReference type="PANTHER" id="PTHR33231:SF1">
    <property type="entry name" value="30S RIBOSOMAL PROTEIN"/>
    <property type="match status" value="1"/>
</dbReference>
<dbReference type="AlphaFoldDB" id="A0A3E2BN87"/>
<dbReference type="Pfam" id="PF16321">
    <property type="entry name" value="Ribosom_S30AE_C"/>
    <property type="match status" value="1"/>
</dbReference>
<dbReference type="InterPro" id="IPR038416">
    <property type="entry name" value="Ribosom_S30AE_C_sf"/>
</dbReference>
<reference evidence="3 4" key="1">
    <citation type="submission" date="2018-08" db="EMBL/GenBank/DDBJ databases">
        <title>Genome analysis of the thermophilic bacterium of the candidate phylum Aminicenantes from deep subsurface aquifer revealed its physiology and ecological role.</title>
        <authorList>
            <person name="Kadnikov V.V."/>
            <person name="Mardanov A.V."/>
            <person name="Beletsky A.V."/>
            <person name="Karnachuk O.V."/>
            <person name="Ravin N.V."/>
        </authorList>
    </citation>
    <scope>NUCLEOTIDE SEQUENCE [LARGE SCALE GENOMIC DNA]</scope>
    <source>
        <strain evidence="3">BY38</strain>
    </source>
</reference>
<organism evidence="3 4">
    <name type="scientific">Candidatus Saccharicenans subterraneus</name>
    <dbReference type="NCBI Taxonomy" id="2508984"/>
    <lineage>
        <taxon>Bacteria</taxon>
        <taxon>Candidatus Aminicenantota</taxon>
        <taxon>Candidatus Aminicenantia</taxon>
        <taxon>Candidatus Aminicenantales</taxon>
        <taxon>Candidatus Saccharicenantaceae</taxon>
        <taxon>Candidatus Saccharicenans</taxon>
    </lineage>
</organism>
<evidence type="ECO:0000313" key="4">
    <source>
        <dbReference type="Proteomes" id="UP000257323"/>
    </source>
</evidence>
<dbReference type="InterPro" id="IPR036567">
    <property type="entry name" value="RHF-like"/>
</dbReference>
<dbReference type="InterPro" id="IPR003489">
    <property type="entry name" value="RHF/RaiA"/>
</dbReference>
<feature type="domain" description="Sigma 54 modulation/S30EA ribosomal protein C-terminal" evidence="2">
    <location>
        <begin position="116"/>
        <end position="169"/>
    </location>
</feature>
<accession>A0A3E2BN87</accession>
<dbReference type="Proteomes" id="UP000257323">
    <property type="component" value="Unassembled WGS sequence"/>
</dbReference>
<dbReference type="GO" id="GO:0045900">
    <property type="term" value="P:negative regulation of translational elongation"/>
    <property type="evidence" value="ECO:0007669"/>
    <property type="project" value="TreeGrafter"/>
</dbReference>
<dbReference type="Pfam" id="PF02482">
    <property type="entry name" value="Ribosomal_S30AE"/>
    <property type="match status" value="1"/>
</dbReference>
<proteinExistence type="predicted"/>